<gene>
    <name evidence="1" type="ORF">HOP12_07445</name>
</gene>
<protein>
    <submittedName>
        <fullName evidence="1">Uncharacterized protein</fullName>
    </submittedName>
</protein>
<accession>A0A849SE42</accession>
<reference evidence="1 2" key="1">
    <citation type="submission" date="2020-04" db="EMBL/GenBank/DDBJ databases">
        <title>Metagenomic profiling of ammonia- and methane-oxidizing microorganisms in a Dutch drinking water treatment plant.</title>
        <authorList>
            <person name="Poghosyan L."/>
            <person name="Leucker S."/>
        </authorList>
    </citation>
    <scope>NUCLEOTIDE SEQUENCE [LARGE SCALE GENOMIC DNA]</scope>
    <source>
        <strain evidence="1">S-RSF-IL-03</strain>
    </source>
</reference>
<sequence length="189" mass="21513">MNRLLTVLLVLLLGVEIAAPAFAARRVVVRGGAHRRTTVVVRRGWPIRRPYRAVIVRPARTVIRIAPVTYLPLVVWSGAMIATAPARTAMVWEDGETIRRDEDWTEVTLNADSRGTRMWLQVVEGRVQFDWAELVFENGDTRVVDMKEYTRGPGHYDVLEFADGRKVDHVRLVARAKSDEARVVLKMQK</sequence>
<dbReference type="Proteomes" id="UP000580839">
    <property type="component" value="Unassembled WGS sequence"/>
</dbReference>
<comment type="caution">
    <text evidence="1">The sequence shown here is derived from an EMBL/GenBank/DDBJ whole genome shotgun (WGS) entry which is preliminary data.</text>
</comment>
<organism evidence="1 2">
    <name type="scientific">Eiseniibacteriota bacterium</name>
    <dbReference type="NCBI Taxonomy" id="2212470"/>
    <lineage>
        <taxon>Bacteria</taxon>
        <taxon>Candidatus Eiseniibacteriota</taxon>
    </lineage>
</organism>
<evidence type="ECO:0000313" key="2">
    <source>
        <dbReference type="Proteomes" id="UP000580839"/>
    </source>
</evidence>
<dbReference type="AlphaFoldDB" id="A0A849SE42"/>
<dbReference type="EMBL" id="JABFRW010000086">
    <property type="protein sequence ID" value="NOT33988.1"/>
    <property type="molecule type" value="Genomic_DNA"/>
</dbReference>
<evidence type="ECO:0000313" key="1">
    <source>
        <dbReference type="EMBL" id="NOT33988.1"/>
    </source>
</evidence>
<name>A0A849SE42_UNCEI</name>
<proteinExistence type="predicted"/>